<accession>A0AAV4WWK5</accession>
<gene>
    <name evidence="1" type="ORF">CEXT_212521</name>
</gene>
<keyword evidence="2" id="KW-1185">Reference proteome</keyword>
<dbReference type="EMBL" id="BPLR01016779">
    <property type="protein sequence ID" value="GIY86315.1"/>
    <property type="molecule type" value="Genomic_DNA"/>
</dbReference>
<comment type="caution">
    <text evidence="1">The sequence shown here is derived from an EMBL/GenBank/DDBJ whole genome shotgun (WGS) entry which is preliminary data.</text>
</comment>
<organism evidence="1 2">
    <name type="scientific">Caerostris extrusa</name>
    <name type="common">Bark spider</name>
    <name type="synonym">Caerostris bankana</name>
    <dbReference type="NCBI Taxonomy" id="172846"/>
    <lineage>
        <taxon>Eukaryota</taxon>
        <taxon>Metazoa</taxon>
        <taxon>Ecdysozoa</taxon>
        <taxon>Arthropoda</taxon>
        <taxon>Chelicerata</taxon>
        <taxon>Arachnida</taxon>
        <taxon>Araneae</taxon>
        <taxon>Araneomorphae</taxon>
        <taxon>Entelegynae</taxon>
        <taxon>Araneoidea</taxon>
        <taxon>Araneidae</taxon>
        <taxon>Caerostris</taxon>
    </lineage>
</organism>
<sequence length="78" mass="8738">MDDTTPECLDLKGCLPIIKEPGKRTGFILPVKTRREICPDYLPVYLPVISSTGENPYGGNYCLPLTYYRSIKKSTAII</sequence>
<proteinExistence type="predicted"/>
<name>A0AAV4WWK5_CAEEX</name>
<dbReference type="Proteomes" id="UP001054945">
    <property type="component" value="Unassembled WGS sequence"/>
</dbReference>
<reference evidence="1 2" key="1">
    <citation type="submission" date="2021-06" db="EMBL/GenBank/DDBJ databases">
        <title>Caerostris extrusa draft genome.</title>
        <authorList>
            <person name="Kono N."/>
            <person name="Arakawa K."/>
        </authorList>
    </citation>
    <scope>NUCLEOTIDE SEQUENCE [LARGE SCALE GENOMIC DNA]</scope>
</reference>
<dbReference type="AlphaFoldDB" id="A0AAV4WWK5"/>
<evidence type="ECO:0000313" key="1">
    <source>
        <dbReference type="EMBL" id="GIY86315.1"/>
    </source>
</evidence>
<protein>
    <submittedName>
        <fullName evidence="1">Uncharacterized protein</fullName>
    </submittedName>
</protein>
<evidence type="ECO:0000313" key="2">
    <source>
        <dbReference type="Proteomes" id="UP001054945"/>
    </source>
</evidence>